<evidence type="ECO:0000256" key="2">
    <source>
        <dbReference type="SAM" id="Phobius"/>
    </source>
</evidence>
<dbReference type="CDD" id="cd07341">
    <property type="entry name" value="M56_BlaR1_MecR1_like"/>
    <property type="match status" value="1"/>
</dbReference>
<comment type="caution">
    <text evidence="4">The sequence shown here is derived from an EMBL/GenBank/DDBJ whole genome shotgun (WGS) entry which is preliminary data.</text>
</comment>
<protein>
    <submittedName>
        <fullName evidence="4">M56 family metallopeptidase</fullName>
    </submittedName>
</protein>
<keyword evidence="2" id="KW-1133">Transmembrane helix</keyword>
<name>A0A939DH38_9GAMM</name>
<feature type="transmembrane region" description="Helical" evidence="2">
    <location>
        <begin position="87"/>
        <end position="104"/>
    </location>
</feature>
<organism evidence="4 5">
    <name type="scientific">Parahaliea mediterranea</name>
    <dbReference type="NCBI Taxonomy" id="651086"/>
    <lineage>
        <taxon>Bacteria</taxon>
        <taxon>Pseudomonadati</taxon>
        <taxon>Pseudomonadota</taxon>
        <taxon>Gammaproteobacteria</taxon>
        <taxon>Cellvibrionales</taxon>
        <taxon>Halieaceae</taxon>
        <taxon>Parahaliea</taxon>
    </lineage>
</organism>
<reference evidence="4" key="1">
    <citation type="submission" date="2021-02" db="EMBL/GenBank/DDBJ databases">
        <title>PHA producing bacteria isolated from coastal sediment in Guangdong, Shenzhen.</title>
        <authorList>
            <person name="Zheng W."/>
            <person name="Yu S."/>
            <person name="Huang Y."/>
        </authorList>
    </citation>
    <scope>NUCLEOTIDE SEQUENCE</scope>
    <source>
        <strain evidence="4">TN14-10</strain>
    </source>
</reference>
<keyword evidence="2" id="KW-0472">Membrane</keyword>
<feature type="region of interest" description="Disordered" evidence="1">
    <location>
        <begin position="312"/>
        <end position="396"/>
    </location>
</feature>
<dbReference type="EMBL" id="JAFKCZ010000012">
    <property type="protein sequence ID" value="MBN7798200.1"/>
    <property type="molecule type" value="Genomic_DNA"/>
</dbReference>
<dbReference type="PANTHER" id="PTHR34978">
    <property type="entry name" value="POSSIBLE SENSOR-TRANSDUCER PROTEIN BLAR"/>
    <property type="match status" value="1"/>
</dbReference>
<evidence type="ECO:0000313" key="5">
    <source>
        <dbReference type="Proteomes" id="UP000664303"/>
    </source>
</evidence>
<feature type="transmembrane region" description="Helical" evidence="2">
    <location>
        <begin position="50"/>
        <end position="67"/>
    </location>
</feature>
<feature type="compositionally biased region" description="Pro residues" evidence="1">
    <location>
        <begin position="345"/>
        <end position="354"/>
    </location>
</feature>
<dbReference type="InterPro" id="IPR052173">
    <property type="entry name" value="Beta-lactam_resp_regulator"/>
</dbReference>
<dbReference type="Proteomes" id="UP000664303">
    <property type="component" value="Unassembled WGS sequence"/>
</dbReference>
<evidence type="ECO:0000259" key="3">
    <source>
        <dbReference type="Pfam" id="PF05569"/>
    </source>
</evidence>
<feature type="domain" description="Peptidase M56" evidence="3">
    <location>
        <begin position="142"/>
        <end position="274"/>
    </location>
</feature>
<keyword evidence="2" id="KW-0812">Transmembrane</keyword>
<dbReference type="AlphaFoldDB" id="A0A939DH38"/>
<feature type="transmembrane region" description="Helical" evidence="2">
    <location>
        <begin position="16"/>
        <end position="38"/>
    </location>
</feature>
<evidence type="ECO:0000313" key="4">
    <source>
        <dbReference type="EMBL" id="MBN7798200.1"/>
    </source>
</evidence>
<dbReference type="RefSeq" id="WP_206561640.1">
    <property type="nucleotide sequence ID" value="NZ_JAFKCZ010000012.1"/>
</dbReference>
<feature type="compositionally biased region" description="Low complexity" evidence="1">
    <location>
        <begin position="328"/>
        <end position="344"/>
    </location>
</feature>
<dbReference type="PANTHER" id="PTHR34978:SF3">
    <property type="entry name" value="SLR0241 PROTEIN"/>
    <property type="match status" value="1"/>
</dbReference>
<proteinExistence type="predicted"/>
<gene>
    <name evidence="4" type="ORF">JYP50_16440</name>
</gene>
<dbReference type="InterPro" id="IPR008756">
    <property type="entry name" value="Peptidase_M56"/>
</dbReference>
<accession>A0A939DH38</accession>
<keyword evidence="5" id="KW-1185">Reference proteome</keyword>
<evidence type="ECO:0000256" key="1">
    <source>
        <dbReference type="SAM" id="MobiDB-lite"/>
    </source>
</evidence>
<dbReference type="Pfam" id="PF05569">
    <property type="entry name" value="Peptidase_M56"/>
    <property type="match status" value="1"/>
</dbReference>
<sequence length="396" mass="42696">MGWITDVQALLPGGGLLLLFAKALLILLLGALLADDVGLSAAAVRHRARFATLLCLALLPLLAWVAPRWQLPALHTGTAGAPGPLDKLLALLLLAYLAGVAWRGGQLLRDLLALLITTLRSAPAPLAWRRQFAALDPPARLRLRASAAIDSPLTWGYLKPVILVPLAARMSPREQRMALQHELGHVHRGDWLAHLLGRIVGVLYWPIPGLRHTLAQLALESEQACDNHVLAQDNNAPDHAPDYASLLLAQARGHRLRAAVPFSRQSQLAVRIRNICAAGHDHSVMNTGWPWLLPLCLLLTLPLAGLQLAPAPAEARERSPSRPLQPWSTATSDATAALTEYASPRPRPLPPPAVEPERPDALTARGSAPPPSPIGNNWRVTFQFPASDIATPDKPP</sequence>